<accession>A0AA37T7U2</accession>
<reference evidence="2" key="2">
    <citation type="submission" date="2023-01" db="EMBL/GenBank/DDBJ databases">
        <title>Draft genome sequence of Agaribacter marinus strain NBRC 110023.</title>
        <authorList>
            <person name="Sun Q."/>
            <person name="Mori K."/>
        </authorList>
    </citation>
    <scope>NUCLEOTIDE SEQUENCE</scope>
    <source>
        <strain evidence="2">NBRC 110023</strain>
    </source>
</reference>
<name>A0AA37T7U2_9ALTE</name>
<comment type="caution">
    <text evidence="2">The sequence shown here is derived from an EMBL/GenBank/DDBJ whole genome shotgun (WGS) entry which is preliminary data.</text>
</comment>
<evidence type="ECO:0000256" key="1">
    <source>
        <dbReference type="SAM" id="MobiDB-lite"/>
    </source>
</evidence>
<reference evidence="2" key="1">
    <citation type="journal article" date="2014" name="Int. J. Syst. Evol. Microbiol.">
        <title>Complete genome sequence of Corynebacterium casei LMG S-19264T (=DSM 44701T), isolated from a smear-ripened cheese.</title>
        <authorList>
            <consortium name="US DOE Joint Genome Institute (JGI-PGF)"/>
            <person name="Walter F."/>
            <person name="Albersmeier A."/>
            <person name="Kalinowski J."/>
            <person name="Ruckert C."/>
        </authorList>
    </citation>
    <scope>NUCLEOTIDE SEQUENCE</scope>
    <source>
        <strain evidence="2">NBRC 110023</strain>
    </source>
</reference>
<proteinExistence type="predicted"/>
<gene>
    <name evidence="2" type="ORF">GCM10007852_40280</name>
</gene>
<evidence type="ECO:0000313" key="2">
    <source>
        <dbReference type="EMBL" id="GLR73120.1"/>
    </source>
</evidence>
<sequence>MHRLPSKTAGVSQLERSENSNVNDKLNFPAQTVVSTQTLWEMNTVERYQKYLISICRH</sequence>
<dbReference type="AlphaFoldDB" id="A0AA37T7U2"/>
<feature type="region of interest" description="Disordered" evidence="1">
    <location>
        <begin position="1"/>
        <end position="23"/>
    </location>
</feature>
<dbReference type="EMBL" id="BSOT01000020">
    <property type="protein sequence ID" value="GLR73120.1"/>
    <property type="molecule type" value="Genomic_DNA"/>
</dbReference>
<protein>
    <submittedName>
        <fullName evidence="2">Uncharacterized protein</fullName>
    </submittedName>
</protein>
<keyword evidence="3" id="KW-1185">Reference proteome</keyword>
<organism evidence="2 3">
    <name type="scientific">Agaribacter marinus</name>
    <dbReference type="NCBI Taxonomy" id="1431249"/>
    <lineage>
        <taxon>Bacteria</taxon>
        <taxon>Pseudomonadati</taxon>
        <taxon>Pseudomonadota</taxon>
        <taxon>Gammaproteobacteria</taxon>
        <taxon>Alteromonadales</taxon>
        <taxon>Alteromonadaceae</taxon>
        <taxon>Agaribacter</taxon>
    </lineage>
</organism>
<evidence type="ECO:0000313" key="3">
    <source>
        <dbReference type="Proteomes" id="UP001156601"/>
    </source>
</evidence>
<dbReference type="Proteomes" id="UP001156601">
    <property type="component" value="Unassembled WGS sequence"/>
</dbReference>